<feature type="region of interest" description="Disordered" evidence="1">
    <location>
        <begin position="22"/>
        <end position="62"/>
    </location>
</feature>
<comment type="caution">
    <text evidence="2">The sequence shown here is derived from an EMBL/GenBank/DDBJ whole genome shotgun (WGS) entry which is preliminary data.</text>
</comment>
<dbReference type="Proteomes" id="UP000256952">
    <property type="component" value="Chromosome CBM2613_a"/>
</dbReference>
<evidence type="ECO:0000313" key="3">
    <source>
        <dbReference type="Proteomes" id="UP000256952"/>
    </source>
</evidence>
<reference evidence="2 3" key="1">
    <citation type="submission" date="2018-01" db="EMBL/GenBank/DDBJ databases">
        <authorList>
            <person name="Clerissi C."/>
        </authorList>
    </citation>
    <scope>NUCLEOTIDE SEQUENCE [LARGE SCALE GENOMIC DNA]</scope>
    <source>
        <strain evidence="2">Cupriavidus taiwanensis STM 8556</strain>
    </source>
</reference>
<sequence length="62" mass="6568">MATGAIGAQPAVDFLQIGRHYTQPLPPVDPPAQQIPAENAAVSTNPESQPVLTSGKMRRQSM</sequence>
<proteinExistence type="predicted"/>
<feature type="compositionally biased region" description="Polar residues" evidence="1">
    <location>
        <begin position="41"/>
        <end position="52"/>
    </location>
</feature>
<protein>
    <submittedName>
        <fullName evidence="2">Uncharacterized protein</fullName>
    </submittedName>
</protein>
<organism evidence="2 3">
    <name type="scientific">Cupriavidus taiwanensis</name>
    <dbReference type="NCBI Taxonomy" id="164546"/>
    <lineage>
        <taxon>Bacteria</taxon>
        <taxon>Pseudomonadati</taxon>
        <taxon>Pseudomonadota</taxon>
        <taxon>Betaproteobacteria</taxon>
        <taxon>Burkholderiales</taxon>
        <taxon>Burkholderiaceae</taxon>
        <taxon>Cupriavidus</taxon>
    </lineage>
</organism>
<gene>
    <name evidence="2" type="ORF">CBM2613_A130055</name>
</gene>
<dbReference type="AlphaFoldDB" id="A0A976ATP6"/>
<evidence type="ECO:0000256" key="1">
    <source>
        <dbReference type="SAM" id="MobiDB-lite"/>
    </source>
</evidence>
<name>A0A976ATP6_9BURK</name>
<accession>A0A976ATP6</accession>
<evidence type="ECO:0000313" key="2">
    <source>
        <dbReference type="EMBL" id="SOZ53487.1"/>
    </source>
</evidence>
<dbReference type="EMBL" id="OFTH01000005">
    <property type="protein sequence ID" value="SOZ53487.1"/>
    <property type="molecule type" value="Genomic_DNA"/>
</dbReference>